<name>A0A381XPK0_9ZZZZ</name>
<gene>
    <name evidence="2" type="ORF">METZ01_LOCUS119560</name>
</gene>
<evidence type="ECO:0000313" key="2">
    <source>
        <dbReference type="EMBL" id="SVA66706.1"/>
    </source>
</evidence>
<sequence length="147" mass="17166">MAKKITAKTQNDEWTEPVKKVRRKRKPMTEEQRVAAAERLEIAREKRFKKNPPKYKNVHQSVLAKPEDHTFSLKNVRQWIKTQKGLLQKYKSDVRANVKGSIAKVASTEGYIRHCESYLSTGCWIDNFCGEYQETIVNWKVIAEAKK</sequence>
<dbReference type="AlphaFoldDB" id="A0A381XPK0"/>
<dbReference type="EMBL" id="UINC01015928">
    <property type="protein sequence ID" value="SVA66706.1"/>
    <property type="molecule type" value="Genomic_DNA"/>
</dbReference>
<evidence type="ECO:0000256" key="1">
    <source>
        <dbReference type="SAM" id="MobiDB-lite"/>
    </source>
</evidence>
<accession>A0A381XPK0</accession>
<feature type="region of interest" description="Disordered" evidence="1">
    <location>
        <begin position="1"/>
        <end position="33"/>
    </location>
</feature>
<reference evidence="2" key="1">
    <citation type="submission" date="2018-05" db="EMBL/GenBank/DDBJ databases">
        <authorList>
            <person name="Lanie J.A."/>
            <person name="Ng W.-L."/>
            <person name="Kazmierczak K.M."/>
            <person name="Andrzejewski T.M."/>
            <person name="Davidsen T.M."/>
            <person name="Wayne K.J."/>
            <person name="Tettelin H."/>
            <person name="Glass J.I."/>
            <person name="Rusch D."/>
            <person name="Podicherti R."/>
            <person name="Tsui H.-C.T."/>
            <person name="Winkler M.E."/>
        </authorList>
    </citation>
    <scope>NUCLEOTIDE SEQUENCE</scope>
</reference>
<proteinExistence type="predicted"/>
<protein>
    <submittedName>
        <fullName evidence="2">Uncharacterized protein</fullName>
    </submittedName>
</protein>
<organism evidence="2">
    <name type="scientific">marine metagenome</name>
    <dbReference type="NCBI Taxonomy" id="408172"/>
    <lineage>
        <taxon>unclassified sequences</taxon>
        <taxon>metagenomes</taxon>
        <taxon>ecological metagenomes</taxon>
    </lineage>
</organism>